<dbReference type="AlphaFoldDB" id="A0A2N3IF70"/>
<dbReference type="Gene3D" id="3.90.70.10">
    <property type="entry name" value="Cysteine proteinases"/>
    <property type="match status" value="1"/>
</dbReference>
<keyword evidence="5" id="KW-1185">Reference proteome</keyword>
<reference evidence="4 5" key="1">
    <citation type="submission" date="2017-06" db="EMBL/GenBank/DDBJ databases">
        <title>Raineya orbicola gen. nov., sp. nov. a slightly thermophilic bacterium of the phylum Bacteroidetes and the description of Raineyaceae fam. nov.</title>
        <authorList>
            <person name="Albuquerque L."/>
            <person name="Polonia A.R.M."/>
            <person name="Barroso C."/>
            <person name="Froufe H.J.C."/>
            <person name="Lage O."/>
            <person name="Lobo-Da-Cunha A."/>
            <person name="Egas C."/>
            <person name="Da Costa M.S."/>
        </authorList>
    </citation>
    <scope>NUCLEOTIDE SEQUENCE [LARGE SCALE GENOMIC DNA]</scope>
    <source>
        <strain evidence="4 5">SPSPC-11</strain>
    </source>
</reference>
<keyword evidence="4" id="KW-0645">Protease</keyword>
<feature type="domain" description="DUF4384" evidence="3">
    <location>
        <begin position="314"/>
        <end position="390"/>
    </location>
</feature>
<sequence>MRILCAFTYTLTLFPLLLSAQNRMGCKIDTALYYQNVLPAYNILRGDENLPKSISLKNFCPTPRNQGEYGTCVAWTSAYYARTIMLAQNYEWNKKEIESKAGSPFFVYEHIKSYSDKKCQEGTGLIIALEGLKQYGTLPFEEFSQKCGQKILAEHYPKAEFYKIGEYRRLFLANSKDKILPIKKALSQKKPVVIGLYCYFKSFIHTKDSLWKPTESELNTLDFNENGHALCLVGYNDEIQAFEAVNSWGEKWANKGFIWIPYKVLEKVCFEAYEMYENNDPKTHIAGEIKLQLAIGQEIPVRLKDGFYESNQIFQTGTLLKLSVANQEPVFLYAFSVDNRGNLTRIFPTDFASSPLLFPFGHLSLPDEKHYLQLSSQSATDYICVLYSKEKLHWQSFIEQFTALKGNLLERLQKILAGKLIPFQEINFQDIEKIKFGAKTLKGTILPIIIAIPKKT</sequence>
<dbReference type="EMBL" id="NKXO01000022">
    <property type="protein sequence ID" value="PKQ68908.1"/>
    <property type="molecule type" value="Genomic_DNA"/>
</dbReference>
<comment type="caution">
    <text evidence="4">The sequence shown here is derived from an EMBL/GenBank/DDBJ whole genome shotgun (WGS) entry which is preliminary data.</text>
</comment>
<feature type="signal peptide" evidence="1">
    <location>
        <begin position="1"/>
        <end position="20"/>
    </location>
</feature>
<protein>
    <submittedName>
        <fullName evidence="4">Papain family cysteine protease</fullName>
    </submittedName>
</protein>
<dbReference type="InterPro" id="IPR000668">
    <property type="entry name" value="Peptidase_C1A_C"/>
</dbReference>
<dbReference type="Pfam" id="PF14326">
    <property type="entry name" value="DUF4384"/>
    <property type="match status" value="1"/>
</dbReference>
<keyword evidence="1" id="KW-0732">Signal</keyword>
<feature type="chain" id="PRO_5014729717" evidence="1">
    <location>
        <begin position="21"/>
        <end position="456"/>
    </location>
</feature>
<accession>A0A2N3IF70</accession>
<gene>
    <name evidence="4" type="ORF">Rain11_1563</name>
</gene>
<dbReference type="InterPro" id="IPR025660">
    <property type="entry name" value="Pept_his_AS"/>
</dbReference>
<name>A0A2N3IF70_9BACT</name>
<evidence type="ECO:0000313" key="5">
    <source>
        <dbReference type="Proteomes" id="UP000233387"/>
    </source>
</evidence>
<dbReference type="GO" id="GO:0006508">
    <property type="term" value="P:proteolysis"/>
    <property type="evidence" value="ECO:0007669"/>
    <property type="project" value="UniProtKB-KW"/>
</dbReference>
<dbReference type="GO" id="GO:0008234">
    <property type="term" value="F:cysteine-type peptidase activity"/>
    <property type="evidence" value="ECO:0007669"/>
    <property type="project" value="InterPro"/>
</dbReference>
<dbReference type="RefSeq" id="WP_101358832.1">
    <property type="nucleotide sequence ID" value="NZ_NKXO01000022.1"/>
</dbReference>
<evidence type="ECO:0000256" key="1">
    <source>
        <dbReference type="SAM" id="SignalP"/>
    </source>
</evidence>
<dbReference type="OrthoDB" id="3648721at2"/>
<dbReference type="Pfam" id="PF00112">
    <property type="entry name" value="Peptidase_C1"/>
    <property type="match status" value="1"/>
</dbReference>
<dbReference type="CDD" id="cd02619">
    <property type="entry name" value="Peptidase_C1"/>
    <property type="match status" value="1"/>
</dbReference>
<dbReference type="PROSITE" id="PS00639">
    <property type="entry name" value="THIOL_PROTEASE_HIS"/>
    <property type="match status" value="1"/>
</dbReference>
<dbReference type="InterPro" id="IPR038765">
    <property type="entry name" value="Papain-like_cys_pep_sf"/>
</dbReference>
<proteinExistence type="predicted"/>
<keyword evidence="4" id="KW-0378">Hydrolase</keyword>
<dbReference type="Proteomes" id="UP000233387">
    <property type="component" value="Unassembled WGS sequence"/>
</dbReference>
<feature type="domain" description="Peptidase C1A papain C-terminal" evidence="2">
    <location>
        <begin position="127"/>
        <end position="264"/>
    </location>
</feature>
<dbReference type="InterPro" id="IPR025493">
    <property type="entry name" value="DUF4384"/>
</dbReference>
<dbReference type="SUPFAM" id="SSF54001">
    <property type="entry name" value="Cysteine proteinases"/>
    <property type="match status" value="1"/>
</dbReference>
<evidence type="ECO:0000259" key="3">
    <source>
        <dbReference type="Pfam" id="PF14326"/>
    </source>
</evidence>
<evidence type="ECO:0000259" key="2">
    <source>
        <dbReference type="Pfam" id="PF00112"/>
    </source>
</evidence>
<organism evidence="4 5">
    <name type="scientific">Raineya orbicola</name>
    <dbReference type="NCBI Taxonomy" id="2016530"/>
    <lineage>
        <taxon>Bacteria</taxon>
        <taxon>Pseudomonadati</taxon>
        <taxon>Bacteroidota</taxon>
        <taxon>Cytophagia</taxon>
        <taxon>Cytophagales</taxon>
        <taxon>Raineyaceae</taxon>
        <taxon>Raineya</taxon>
    </lineage>
</organism>
<evidence type="ECO:0000313" key="4">
    <source>
        <dbReference type="EMBL" id="PKQ68908.1"/>
    </source>
</evidence>